<keyword evidence="7" id="KW-0418">Kinase</keyword>
<dbReference type="InterPro" id="IPR011009">
    <property type="entry name" value="Kinase-like_dom_sf"/>
</dbReference>
<evidence type="ECO:0000256" key="7">
    <source>
        <dbReference type="ARBA" id="ARBA00022777"/>
    </source>
</evidence>
<dbReference type="PROSITE" id="PS50011">
    <property type="entry name" value="PROTEIN_KINASE_DOM"/>
    <property type="match status" value="1"/>
</dbReference>
<dbReference type="PANTHER" id="PTHR24343:SF372">
    <property type="entry name" value="SERINE_THREONINE-PROTEIN KINASE SAPK4"/>
    <property type="match status" value="1"/>
</dbReference>
<evidence type="ECO:0000313" key="13">
    <source>
        <dbReference type="Proteomes" id="UP000026960"/>
    </source>
</evidence>
<name>A0A0D3H1V6_9ORYZ</name>
<reference evidence="12" key="1">
    <citation type="journal article" date="2009" name="Rice">
        <title>De Novo Next Generation Sequencing of Plant Genomes.</title>
        <authorList>
            <person name="Rounsley S."/>
            <person name="Marri P.R."/>
            <person name="Yu Y."/>
            <person name="He R."/>
            <person name="Sisneros N."/>
            <person name="Goicoechea J.L."/>
            <person name="Lee S.J."/>
            <person name="Angelova A."/>
            <person name="Kudrna D."/>
            <person name="Luo M."/>
            <person name="Affourtit J."/>
            <person name="Desany B."/>
            <person name="Knight J."/>
            <person name="Niazi F."/>
            <person name="Egholm M."/>
            <person name="Wing R.A."/>
        </authorList>
    </citation>
    <scope>NUCLEOTIDE SEQUENCE [LARGE SCALE GENOMIC DNA]</scope>
    <source>
        <strain evidence="12">cv. IRGC 105608</strain>
    </source>
</reference>
<keyword evidence="4" id="KW-0808">Transferase</keyword>
<keyword evidence="13" id="KW-1185">Reference proteome</keyword>
<sequence length="156" mass="17541">MAKRRKKIQAHVVGEEPVDICASVPRARLARQGAPTACPLGSAYLLGLPAAPVLYLPWYGLVDIDENVYREIINYRSLHHANVIRFKEVILTPTHLIIVMEFAAGGELFDRICDRGRFSEGEQICHRDLKLENVLLDGSPAPWLKICDFGYSKEIN</sequence>
<dbReference type="PaxDb" id="65489-OBART08G19600.1"/>
<dbReference type="EnsemblPlants" id="OBART08G19600.1">
    <property type="protein sequence ID" value="OBART08G19600.1"/>
    <property type="gene ID" value="OBART08G19600"/>
</dbReference>
<evidence type="ECO:0000256" key="6">
    <source>
        <dbReference type="ARBA" id="ARBA00022741"/>
    </source>
</evidence>
<evidence type="ECO:0000256" key="8">
    <source>
        <dbReference type="ARBA" id="ARBA00022840"/>
    </source>
</evidence>
<dbReference type="eggNOG" id="KOG0583">
    <property type="taxonomic scope" value="Eukaryota"/>
</dbReference>
<reference evidence="12" key="2">
    <citation type="submission" date="2015-03" db="UniProtKB">
        <authorList>
            <consortium name="EnsemblPlants"/>
        </authorList>
    </citation>
    <scope>IDENTIFICATION</scope>
</reference>
<dbReference type="Gene3D" id="3.30.200.20">
    <property type="entry name" value="Phosphorylase Kinase, domain 1"/>
    <property type="match status" value="1"/>
</dbReference>
<evidence type="ECO:0000313" key="12">
    <source>
        <dbReference type="EnsemblPlants" id="OBART08G19600.1"/>
    </source>
</evidence>
<dbReference type="InterPro" id="IPR008271">
    <property type="entry name" value="Ser/Thr_kinase_AS"/>
</dbReference>
<dbReference type="Gramene" id="OBART08G19600.1">
    <property type="protein sequence ID" value="OBART08G19600.1"/>
    <property type="gene ID" value="OBART08G19600"/>
</dbReference>
<organism evidence="12">
    <name type="scientific">Oryza barthii</name>
    <dbReference type="NCBI Taxonomy" id="65489"/>
    <lineage>
        <taxon>Eukaryota</taxon>
        <taxon>Viridiplantae</taxon>
        <taxon>Streptophyta</taxon>
        <taxon>Embryophyta</taxon>
        <taxon>Tracheophyta</taxon>
        <taxon>Spermatophyta</taxon>
        <taxon>Magnoliopsida</taxon>
        <taxon>Liliopsida</taxon>
        <taxon>Poales</taxon>
        <taxon>Poaceae</taxon>
        <taxon>BOP clade</taxon>
        <taxon>Oryzoideae</taxon>
        <taxon>Oryzeae</taxon>
        <taxon>Oryzinae</taxon>
        <taxon>Oryza</taxon>
    </lineage>
</organism>
<keyword evidence="6" id="KW-0547">Nucleotide-binding</keyword>
<dbReference type="EC" id="2.7.11.1" evidence="1"/>
<evidence type="ECO:0000256" key="2">
    <source>
        <dbReference type="ARBA" id="ARBA00022527"/>
    </source>
</evidence>
<dbReference type="Proteomes" id="UP000026960">
    <property type="component" value="Chromosome 8"/>
</dbReference>
<dbReference type="PROSITE" id="PS00108">
    <property type="entry name" value="PROTEIN_KINASE_ST"/>
    <property type="match status" value="1"/>
</dbReference>
<evidence type="ECO:0000256" key="5">
    <source>
        <dbReference type="ARBA" id="ARBA00022682"/>
    </source>
</evidence>
<comment type="catalytic activity">
    <reaction evidence="10">
        <text>L-seryl-[protein] + ATP = O-phospho-L-seryl-[protein] + ADP + H(+)</text>
        <dbReference type="Rhea" id="RHEA:17989"/>
        <dbReference type="Rhea" id="RHEA-COMP:9863"/>
        <dbReference type="Rhea" id="RHEA-COMP:11604"/>
        <dbReference type="ChEBI" id="CHEBI:15378"/>
        <dbReference type="ChEBI" id="CHEBI:29999"/>
        <dbReference type="ChEBI" id="CHEBI:30616"/>
        <dbReference type="ChEBI" id="CHEBI:83421"/>
        <dbReference type="ChEBI" id="CHEBI:456216"/>
        <dbReference type="EC" id="2.7.11.1"/>
    </reaction>
</comment>
<keyword evidence="3" id="KW-0597">Phosphoprotein</keyword>
<evidence type="ECO:0000256" key="3">
    <source>
        <dbReference type="ARBA" id="ARBA00022553"/>
    </source>
</evidence>
<dbReference type="HOGENOM" id="CLU_1689411_0_0_1"/>
<evidence type="ECO:0000256" key="9">
    <source>
        <dbReference type="ARBA" id="ARBA00047899"/>
    </source>
</evidence>
<dbReference type="AlphaFoldDB" id="A0A0D3H1V6"/>
<protein>
    <recommendedName>
        <fullName evidence="1">non-specific serine/threonine protein kinase</fullName>
        <ecNumber evidence="1">2.7.11.1</ecNumber>
    </recommendedName>
</protein>
<accession>A0A0D3H1V6</accession>
<evidence type="ECO:0000256" key="1">
    <source>
        <dbReference type="ARBA" id="ARBA00012513"/>
    </source>
</evidence>
<dbReference type="GO" id="GO:0009738">
    <property type="term" value="P:abscisic acid-activated signaling pathway"/>
    <property type="evidence" value="ECO:0007669"/>
    <property type="project" value="UniProtKB-KW"/>
</dbReference>
<dbReference type="SUPFAM" id="SSF56112">
    <property type="entry name" value="Protein kinase-like (PK-like)"/>
    <property type="match status" value="1"/>
</dbReference>
<dbReference type="PANTHER" id="PTHR24343">
    <property type="entry name" value="SERINE/THREONINE KINASE"/>
    <property type="match status" value="1"/>
</dbReference>
<proteinExistence type="predicted"/>
<dbReference type="STRING" id="65489.A0A0D3H1V6"/>
<evidence type="ECO:0000259" key="11">
    <source>
        <dbReference type="PROSITE" id="PS50011"/>
    </source>
</evidence>
<keyword evidence="5" id="KW-0938">Abscisic acid signaling pathway</keyword>
<comment type="catalytic activity">
    <reaction evidence="9">
        <text>L-threonyl-[protein] + ATP = O-phospho-L-threonyl-[protein] + ADP + H(+)</text>
        <dbReference type="Rhea" id="RHEA:46608"/>
        <dbReference type="Rhea" id="RHEA-COMP:11060"/>
        <dbReference type="Rhea" id="RHEA-COMP:11605"/>
        <dbReference type="ChEBI" id="CHEBI:15378"/>
        <dbReference type="ChEBI" id="CHEBI:30013"/>
        <dbReference type="ChEBI" id="CHEBI:30616"/>
        <dbReference type="ChEBI" id="CHEBI:61977"/>
        <dbReference type="ChEBI" id="CHEBI:456216"/>
        <dbReference type="EC" id="2.7.11.1"/>
    </reaction>
</comment>
<dbReference type="GO" id="GO:0004674">
    <property type="term" value="F:protein serine/threonine kinase activity"/>
    <property type="evidence" value="ECO:0007669"/>
    <property type="project" value="UniProtKB-KW"/>
</dbReference>
<feature type="domain" description="Protein kinase" evidence="11">
    <location>
        <begin position="1"/>
        <end position="156"/>
    </location>
</feature>
<evidence type="ECO:0000256" key="10">
    <source>
        <dbReference type="ARBA" id="ARBA00048679"/>
    </source>
</evidence>
<dbReference type="Gene3D" id="1.10.510.10">
    <property type="entry name" value="Transferase(Phosphotransferase) domain 1"/>
    <property type="match status" value="1"/>
</dbReference>
<keyword evidence="2" id="KW-0723">Serine/threonine-protein kinase</keyword>
<evidence type="ECO:0000256" key="4">
    <source>
        <dbReference type="ARBA" id="ARBA00022679"/>
    </source>
</evidence>
<dbReference type="Pfam" id="PF00069">
    <property type="entry name" value="Pkinase"/>
    <property type="match status" value="2"/>
</dbReference>
<dbReference type="GO" id="GO:0005524">
    <property type="term" value="F:ATP binding"/>
    <property type="evidence" value="ECO:0007669"/>
    <property type="project" value="UniProtKB-KW"/>
</dbReference>
<keyword evidence="8" id="KW-0067">ATP-binding</keyword>
<dbReference type="InterPro" id="IPR000719">
    <property type="entry name" value="Prot_kinase_dom"/>
</dbReference>